<dbReference type="HAMAP" id="MF_00208">
    <property type="entry name" value="MurE"/>
    <property type="match status" value="1"/>
</dbReference>
<evidence type="ECO:0000256" key="6">
    <source>
        <dbReference type="ARBA" id="ARBA00022840"/>
    </source>
</evidence>
<evidence type="ECO:0000259" key="13">
    <source>
        <dbReference type="Pfam" id="PF08245"/>
    </source>
</evidence>
<evidence type="ECO:0000256" key="4">
    <source>
        <dbReference type="ARBA" id="ARBA00022598"/>
    </source>
</evidence>
<dbReference type="GO" id="GO:0005737">
    <property type="term" value="C:cytoplasm"/>
    <property type="evidence" value="ECO:0007669"/>
    <property type="project" value="UniProtKB-SubCell"/>
</dbReference>
<dbReference type="RefSeq" id="WP_016356299.1">
    <property type="nucleotide sequence ID" value="NC_019425.2"/>
</dbReference>
<dbReference type="KEGG" id="cml:BN424_209"/>
<keyword evidence="10 11" id="KW-0132">Cell division</keyword>
<dbReference type="SUPFAM" id="SSF53244">
    <property type="entry name" value="MurD-like peptide ligases, peptide-binding domain"/>
    <property type="match status" value="1"/>
</dbReference>
<feature type="modified residue" description="N6-carboxylysine" evidence="10">
    <location>
        <position position="240"/>
    </location>
</feature>
<proteinExistence type="inferred from homology"/>
<name>K8E1I9_CARML</name>
<dbReference type="NCBIfam" id="TIGR01085">
    <property type="entry name" value="murE"/>
    <property type="match status" value="1"/>
</dbReference>
<dbReference type="Proteomes" id="UP000000212">
    <property type="component" value="Chromosome"/>
</dbReference>
<comment type="caution">
    <text evidence="10">Lacks conserved residue(s) required for the propagation of feature annotation.</text>
</comment>
<keyword evidence="5 10" id="KW-0547">Nucleotide-binding</keyword>
<keyword evidence="4 10" id="KW-0436">Ligase</keyword>
<dbReference type="SUPFAM" id="SSF63418">
    <property type="entry name" value="MurE/MurF N-terminal domain"/>
    <property type="match status" value="1"/>
</dbReference>
<dbReference type="AlphaFoldDB" id="K8E1I9"/>
<evidence type="ECO:0000256" key="10">
    <source>
        <dbReference type="HAMAP-Rule" id="MF_00208"/>
    </source>
</evidence>
<sequence length="516" mass="57809">MTKSISMKEIIQLLKQYNQFLGFMANNEMNHSKLMTSVFEQIHFDSRKVVENTLFICKGINFQSDYLIQAIHAGATGFVMEEKQRKELDMTLEIPGILVKHSQKSMALIAMHFYDYPQKKLRIIGVTGTKGKTTTSFFIKRILDQQNGNKTALFSTVFTDVGLGQTPAELTTPESLDLYRLMDQAVGKGYQDLVMEVSSQAYLMQRVYQLEYDLGIFLNISPDHIGENEHVDFADYLKHKLKIFKHSKAVVIHTDTLALSEIKKTAEESTPNVIWAGEAEGVAGTNYSLAKVEHQAESVQFQIVEKKLFEAEQRRLATRFCLNIVGAVNLENALVAIAATRYLGCSEAEIKAGLASAKVPGRMEIIPHKEAMIIVDYAHNAISLQKLLMWTKARYPDGQQIVVFGCPGNKGFSRRQDLGETAAQLADYVILTEDDPGFEDPRAICEEIGSHLNGFVSYEFILNREAAITKALKRVQAGDVLLVVGKGSDAFQLRNGVRESYVTDSQVIKDQLQFVL</sequence>
<feature type="binding site" evidence="10">
    <location>
        <position position="198"/>
    </location>
    <ligand>
        <name>UDP-N-acetyl-alpha-D-muramoyl-L-alanyl-D-glutamate</name>
        <dbReference type="ChEBI" id="CHEBI:83900"/>
    </ligand>
</feature>
<keyword evidence="7 10" id="KW-0133">Cell shape</keyword>
<comment type="similarity">
    <text evidence="2 10">Belongs to the MurCDEF family. MurE subfamily.</text>
</comment>
<dbReference type="PANTHER" id="PTHR23135">
    <property type="entry name" value="MUR LIGASE FAMILY MEMBER"/>
    <property type="match status" value="1"/>
</dbReference>
<keyword evidence="10" id="KW-0460">Magnesium</keyword>
<dbReference type="UniPathway" id="UPA00219"/>
<feature type="binding site" evidence="10">
    <location>
        <position position="46"/>
    </location>
    <ligand>
        <name>UDP-N-acetyl-alpha-D-muramoyl-L-alanyl-D-glutamate</name>
        <dbReference type="ChEBI" id="CHEBI:83900"/>
    </ligand>
</feature>
<keyword evidence="15" id="KW-1185">Reference proteome</keyword>
<evidence type="ECO:0000256" key="8">
    <source>
        <dbReference type="ARBA" id="ARBA00022984"/>
    </source>
</evidence>
<comment type="subcellular location">
    <subcellularLocation>
        <location evidence="10 11">Cytoplasm</location>
    </subcellularLocation>
</comment>
<dbReference type="GO" id="GO:0008360">
    <property type="term" value="P:regulation of cell shape"/>
    <property type="evidence" value="ECO:0007669"/>
    <property type="project" value="UniProtKB-KW"/>
</dbReference>
<dbReference type="EC" id="6.3.2.-" evidence="10"/>
<keyword evidence="10 11" id="KW-0131">Cell cycle</keyword>
<dbReference type="InterPro" id="IPR036565">
    <property type="entry name" value="Mur-like_cat_sf"/>
</dbReference>
<organism evidence="14 15">
    <name type="scientific">Carnobacterium maltaromaticum LMA28</name>
    <dbReference type="NCBI Taxonomy" id="1234679"/>
    <lineage>
        <taxon>Bacteria</taxon>
        <taxon>Bacillati</taxon>
        <taxon>Bacillota</taxon>
        <taxon>Bacilli</taxon>
        <taxon>Lactobacillales</taxon>
        <taxon>Carnobacteriaceae</taxon>
        <taxon>Carnobacterium</taxon>
    </lineage>
</organism>
<feature type="domain" description="Mur ligase C-terminal" evidence="12">
    <location>
        <begin position="361"/>
        <end position="487"/>
    </location>
</feature>
<feature type="binding site" evidence="10">
    <location>
        <begin position="171"/>
        <end position="172"/>
    </location>
    <ligand>
        <name>UDP-N-acetyl-alpha-D-muramoyl-L-alanyl-D-glutamate</name>
        <dbReference type="ChEBI" id="CHEBI:83900"/>
    </ligand>
</feature>
<dbReference type="Gene3D" id="3.90.190.20">
    <property type="entry name" value="Mur ligase, C-terminal domain"/>
    <property type="match status" value="1"/>
</dbReference>
<evidence type="ECO:0000313" key="15">
    <source>
        <dbReference type="Proteomes" id="UP000000212"/>
    </source>
</evidence>
<evidence type="ECO:0000259" key="12">
    <source>
        <dbReference type="Pfam" id="PF02875"/>
    </source>
</evidence>
<dbReference type="InterPro" id="IPR036615">
    <property type="entry name" value="Mur_ligase_C_dom_sf"/>
</dbReference>
<dbReference type="GO" id="GO:0071555">
    <property type="term" value="P:cell wall organization"/>
    <property type="evidence" value="ECO:0007669"/>
    <property type="project" value="UniProtKB-KW"/>
</dbReference>
<evidence type="ECO:0000256" key="3">
    <source>
        <dbReference type="ARBA" id="ARBA00022490"/>
    </source>
</evidence>
<dbReference type="SUPFAM" id="SSF53623">
    <property type="entry name" value="MurD-like peptide ligases, catalytic domain"/>
    <property type="match status" value="1"/>
</dbReference>
<evidence type="ECO:0000313" key="14">
    <source>
        <dbReference type="EMBL" id="CCO09692.2"/>
    </source>
</evidence>
<dbReference type="GO" id="GO:0005524">
    <property type="term" value="F:ATP binding"/>
    <property type="evidence" value="ECO:0007669"/>
    <property type="project" value="UniProtKB-UniRule"/>
</dbReference>
<dbReference type="InterPro" id="IPR013221">
    <property type="entry name" value="Mur_ligase_cen"/>
</dbReference>
<dbReference type="OrthoDB" id="9800958at2"/>
<dbReference type="PANTHER" id="PTHR23135:SF4">
    <property type="entry name" value="UDP-N-ACETYLMURAMOYL-L-ALANYL-D-GLUTAMATE--2,6-DIAMINOPIMELATE LIGASE MURE HOMOLOG, CHLOROPLASTIC"/>
    <property type="match status" value="1"/>
</dbReference>
<dbReference type="HOGENOM" id="CLU_022291_4_2_9"/>
<evidence type="ECO:0000256" key="1">
    <source>
        <dbReference type="ARBA" id="ARBA00004752"/>
    </source>
</evidence>
<dbReference type="GO" id="GO:0009252">
    <property type="term" value="P:peptidoglycan biosynthetic process"/>
    <property type="evidence" value="ECO:0007669"/>
    <property type="project" value="UniProtKB-UniRule"/>
</dbReference>
<protein>
    <recommendedName>
        <fullName evidence="10">UDP-N-acetylmuramyl-tripeptide synthetase</fullName>
        <ecNumber evidence="10">6.3.2.-</ecNumber>
    </recommendedName>
    <alternativeName>
        <fullName evidence="10">UDP-MurNAc-tripeptide synthetase</fullName>
    </alternativeName>
</protein>
<comment type="function">
    <text evidence="10">Catalyzes the addition of an amino acid to the nucleotide precursor UDP-N-acetylmuramoyl-L-alanyl-D-glutamate (UMAG) in the biosynthesis of bacterial cell-wall peptidoglycan.</text>
</comment>
<evidence type="ECO:0000256" key="5">
    <source>
        <dbReference type="ARBA" id="ARBA00022741"/>
    </source>
</evidence>
<comment type="PTM">
    <text evidence="10">Carboxylation is probably crucial for Mg(2+) binding and, consequently, for the gamma-phosphate positioning of ATP.</text>
</comment>
<feature type="binding site" evidence="10">
    <location>
        <position position="206"/>
    </location>
    <ligand>
        <name>UDP-N-acetyl-alpha-D-muramoyl-L-alanyl-D-glutamate</name>
        <dbReference type="ChEBI" id="CHEBI:83900"/>
    </ligand>
</feature>
<dbReference type="PROSITE" id="PS01011">
    <property type="entry name" value="FOLYLPOLYGLU_SYNT_1"/>
    <property type="match status" value="1"/>
</dbReference>
<feature type="domain" description="Mur ligase central" evidence="13">
    <location>
        <begin position="126"/>
        <end position="339"/>
    </location>
</feature>
<keyword evidence="3 10" id="KW-0963">Cytoplasm</keyword>
<comment type="cofactor">
    <cofactor evidence="10">
        <name>Mg(2+)</name>
        <dbReference type="ChEBI" id="CHEBI:18420"/>
    </cofactor>
</comment>
<evidence type="ECO:0000256" key="11">
    <source>
        <dbReference type="RuleBase" id="RU004135"/>
    </source>
</evidence>
<evidence type="ECO:0000256" key="2">
    <source>
        <dbReference type="ARBA" id="ARBA00005898"/>
    </source>
</evidence>
<dbReference type="InterPro" id="IPR005761">
    <property type="entry name" value="UDP-N-AcMur-Glu-dNH2Pim_ligase"/>
</dbReference>
<dbReference type="Pfam" id="PF02875">
    <property type="entry name" value="Mur_ligase_C"/>
    <property type="match status" value="1"/>
</dbReference>
<dbReference type="EMBL" id="HE999757">
    <property type="protein sequence ID" value="CCO09692.2"/>
    <property type="molecule type" value="Genomic_DNA"/>
</dbReference>
<keyword evidence="9 10" id="KW-0961">Cell wall biogenesis/degradation</keyword>
<dbReference type="Gene3D" id="3.40.1390.10">
    <property type="entry name" value="MurE/MurF, N-terminal domain"/>
    <property type="match status" value="1"/>
</dbReference>
<feature type="binding site" evidence="10">
    <location>
        <begin position="128"/>
        <end position="134"/>
    </location>
    <ligand>
        <name>ATP</name>
        <dbReference type="ChEBI" id="CHEBI:30616"/>
    </ligand>
</feature>
<dbReference type="GO" id="GO:0004326">
    <property type="term" value="F:tetrahydrofolylpolyglutamate synthase activity"/>
    <property type="evidence" value="ECO:0007669"/>
    <property type="project" value="InterPro"/>
</dbReference>
<accession>K8E1I9</accession>
<keyword evidence="6 10" id="KW-0067">ATP-binding</keyword>
<evidence type="ECO:0000256" key="7">
    <source>
        <dbReference type="ARBA" id="ARBA00022960"/>
    </source>
</evidence>
<dbReference type="Gene3D" id="3.40.1190.10">
    <property type="entry name" value="Mur-like, catalytic domain"/>
    <property type="match status" value="1"/>
</dbReference>
<keyword evidence="8 10" id="KW-0573">Peptidoglycan synthesis</keyword>
<evidence type="ECO:0000256" key="9">
    <source>
        <dbReference type="ARBA" id="ARBA00023316"/>
    </source>
</evidence>
<comment type="pathway">
    <text evidence="1 10 11">Cell wall biogenesis; peptidoglycan biosynthesis.</text>
</comment>
<dbReference type="GO" id="GO:0051301">
    <property type="term" value="P:cell division"/>
    <property type="evidence" value="ECO:0007669"/>
    <property type="project" value="UniProtKB-KW"/>
</dbReference>
<dbReference type="STRING" id="1234679.BN424_209"/>
<dbReference type="Pfam" id="PF08245">
    <property type="entry name" value="Mur_ligase_M"/>
    <property type="match status" value="1"/>
</dbReference>
<gene>
    <name evidence="10 14" type="primary">murE</name>
    <name evidence="14" type="ORF">BN424_209</name>
</gene>
<dbReference type="GO" id="GO:0000287">
    <property type="term" value="F:magnesium ion binding"/>
    <property type="evidence" value="ECO:0007669"/>
    <property type="project" value="UniProtKB-UniRule"/>
</dbReference>
<dbReference type="eggNOG" id="COG0769">
    <property type="taxonomic scope" value="Bacteria"/>
</dbReference>
<dbReference type="InterPro" id="IPR035911">
    <property type="entry name" value="MurE/MurF_N"/>
</dbReference>
<dbReference type="InterPro" id="IPR004101">
    <property type="entry name" value="Mur_ligase_C"/>
</dbReference>
<dbReference type="InterPro" id="IPR018109">
    <property type="entry name" value="Folylpolyglutamate_synth_CS"/>
</dbReference>
<reference evidence="15" key="1">
    <citation type="journal article" date="2013" name="Genome Announc.">
        <title>Complete Chromosome Sequence of Carnobacterium maltaromaticum LMA 28.</title>
        <authorList>
            <person name="Cailliez-Grimal C."/>
            <person name="Chaillou S."/>
            <person name="Anba-Mondoloni J."/>
            <person name="Loux V."/>
            <person name="Afzal M.I."/>
            <person name="Rahman A."/>
            <person name="Kergourlay G."/>
            <person name="Champomier-Verges M.C."/>
            <person name="Zagorec M."/>
            <person name="Dalgaard P."/>
            <person name="Leisner J.J."/>
            <person name="Prevost H."/>
            <person name="Revol-Junelles A.M."/>
            <person name="Borges F."/>
        </authorList>
    </citation>
    <scope>NUCLEOTIDE SEQUENCE</scope>
    <source>
        <strain evidence="15">LMA28</strain>
    </source>
</reference>